<organism evidence="6 7">
    <name type="scientific">Bacillus safensis</name>
    <dbReference type="NCBI Taxonomy" id="561879"/>
    <lineage>
        <taxon>Bacteria</taxon>
        <taxon>Bacillati</taxon>
        <taxon>Bacillota</taxon>
        <taxon>Bacilli</taxon>
        <taxon>Bacillales</taxon>
        <taxon>Bacillaceae</taxon>
        <taxon>Bacillus</taxon>
    </lineage>
</organism>
<dbReference type="Gene3D" id="1.50.10.10">
    <property type="match status" value="1"/>
</dbReference>
<sequence length="109" mass="12601">MSNIEMASYNYVEVLQKSMLFYEVQRSGRLPESNRLNWRGDSGLEDGKDVGHDLTGGWYDAGDHVKFGLPMAYSAAVLAWTVYEYREAYEEAELLDEILDQIKWATDYF</sequence>
<keyword evidence="3" id="KW-0326">Glycosidase</keyword>
<dbReference type="InterPro" id="IPR012341">
    <property type="entry name" value="6hp_glycosidase-like_sf"/>
</dbReference>
<evidence type="ECO:0000256" key="4">
    <source>
        <dbReference type="ARBA" id="ARBA00023326"/>
    </source>
</evidence>
<keyword evidence="2" id="KW-0119">Carbohydrate metabolism</keyword>
<evidence type="ECO:0000259" key="5">
    <source>
        <dbReference type="Pfam" id="PF00759"/>
    </source>
</evidence>
<dbReference type="SUPFAM" id="SSF48208">
    <property type="entry name" value="Six-hairpin glycosidases"/>
    <property type="match status" value="1"/>
</dbReference>
<proteinExistence type="predicted"/>
<dbReference type="AlphaFoldDB" id="A0A5S9MA14"/>
<protein>
    <recommendedName>
        <fullName evidence="5">Glycoside hydrolase family 9 domain-containing protein</fullName>
    </recommendedName>
</protein>
<dbReference type="GO" id="GO:0004553">
    <property type="term" value="F:hydrolase activity, hydrolyzing O-glycosyl compounds"/>
    <property type="evidence" value="ECO:0007669"/>
    <property type="project" value="InterPro"/>
</dbReference>
<evidence type="ECO:0000313" key="6">
    <source>
        <dbReference type="EMBL" id="BBP89422.1"/>
    </source>
</evidence>
<dbReference type="Proteomes" id="UP000464658">
    <property type="component" value="Chromosome"/>
</dbReference>
<dbReference type="GO" id="GO:0000272">
    <property type="term" value="P:polysaccharide catabolic process"/>
    <property type="evidence" value="ECO:0007669"/>
    <property type="project" value="UniProtKB-KW"/>
</dbReference>
<gene>
    <name evidence="6" type="ORF">BsIDN1_30400</name>
</gene>
<accession>A0A5S9MA14</accession>
<dbReference type="PANTHER" id="PTHR22298">
    <property type="entry name" value="ENDO-1,4-BETA-GLUCANASE"/>
    <property type="match status" value="1"/>
</dbReference>
<dbReference type="Pfam" id="PF00759">
    <property type="entry name" value="Glyco_hydro_9"/>
    <property type="match status" value="1"/>
</dbReference>
<feature type="domain" description="Glycoside hydrolase family 9" evidence="5">
    <location>
        <begin position="11"/>
        <end position="109"/>
    </location>
</feature>
<evidence type="ECO:0000313" key="7">
    <source>
        <dbReference type="Proteomes" id="UP000464658"/>
    </source>
</evidence>
<evidence type="ECO:0000256" key="3">
    <source>
        <dbReference type="ARBA" id="ARBA00023295"/>
    </source>
</evidence>
<evidence type="ECO:0000256" key="2">
    <source>
        <dbReference type="ARBA" id="ARBA00023277"/>
    </source>
</evidence>
<keyword evidence="1" id="KW-0378">Hydrolase</keyword>
<evidence type="ECO:0000256" key="1">
    <source>
        <dbReference type="ARBA" id="ARBA00022801"/>
    </source>
</evidence>
<dbReference type="EMBL" id="AP021906">
    <property type="protein sequence ID" value="BBP89422.1"/>
    <property type="molecule type" value="Genomic_DNA"/>
</dbReference>
<keyword evidence="4" id="KW-0624">Polysaccharide degradation</keyword>
<dbReference type="InterPro" id="IPR001701">
    <property type="entry name" value="Glyco_hydro_9"/>
</dbReference>
<reference evidence="6 7" key="1">
    <citation type="submission" date="2019-12" db="EMBL/GenBank/DDBJ databases">
        <title>Full genome sequence of a Bacillus safensis strain isolated from commercially available natto in Indonesia.</title>
        <authorList>
            <person name="Yoshida M."/>
            <person name="Uomi M."/>
            <person name="Waturangi D."/>
            <person name="Ekaputri J.J."/>
            <person name="Setiamarga D.H.E."/>
        </authorList>
    </citation>
    <scope>NUCLEOTIDE SEQUENCE [LARGE SCALE GENOMIC DNA]</scope>
    <source>
        <strain evidence="6 7">IDN1</strain>
    </source>
</reference>
<name>A0A5S9MA14_BACIA</name>
<dbReference type="InterPro" id="IPR008928">
    <property type="entry name" value="6-hairpin_glycosidase_sf"/>
</dbReference>